<keyword evidence="3" id="KW-1185">Reference proteome</keyword>
<dbReference type="InterPro" id="IPR027105">
    <property type="entry name" value="Prp31"/>
</dbReference>
<feature type="domain" description="NOSIC" evidence="1">
    <location>
        <begin position="67"/>
        <end position="117"/>
    </location>
</feature>
<dbReference type="GO" id="GO:0046540">
    <property type="term" value="C:U4/U6 x U5 tri-snRNP complex"/>
    <property type="evidence" value="ECO:0007669"/>
    <property type="project" value="InterPro"/>
</dbReference>
<evidence type="ECO:0000313" key="3">
    <source>
        <dbReference type="Proteomes" id="UP000031668"/>
    </source>
</evidence>
<dbReference type="InterPro" id="IPR012976">
    <property type="entry name" value="NOSIC"/>
</dbReference>
<evidence type="ECO:0000259" key="1">
    <source>
        <dbReference type="SMART" id="SM00931"/>
    </source>
</evidence>
<organism evidence="2 3">
    <name type="scientific">Thelohanellus kitauei</name>
    <name type="common">Myxosporean</name>
    <dbReference type="NCBI Taxonomy" id="669202"/>
    <lineage>
        <taxon>Eukaryota</taxon>
        <taxon>Metazoa</taxon>
        <taxon>Cnidaria</taxon>
        <taxon>Myxozoa</taxon>
        <taxon>Myxosporea</taxon>
        <taxon>Bivalvulida</taxon>
        <taxon>Platysporina</taxon>
        <taxon>Myxobolidae</taxon>
        <taxon>Thelohanellus</taxon>
    </lineage>
</organism>
<dbReference type="Gene3D" id="1.10.287.4070">
    <property type="match status" value="1"/>
</dbReference>
<dbReference type="InterPro" id="IPR002687">
    <property type="entry name" value="Nop_dom"/>
</dbReference>
<reference evidence="2 3" key="1">
    <citation type="journal article" date="2014" name="Genome Biol. Evol.">
        <title>The genome of the myxosporean Thelohanellus kitauei shows adaptations to nutrient acquisition within its fish host.</title>
        <authorList>
            <person name="Yang Y."/>
            <person name="Xiong J."/>
            <person name="Zhou Z."/>
            <person name="Huo F."/>
            <person name="Miao W."/>
            <person name="Ran C."/>
            <person name="Liu Y."/>
            <person name="Zhang J."/>
            <person name="Feng J."/>
            <person name="Wang M."/>
            <person name="Wang M."/>
            <person name="Wang L."/>
            <person name="Yao B."/>
        </authorList>
    </citation>
    <scope>NUCLEOTIDE SEQUENCE [LARGE SCALE GENOMIC DNA]</scope>
    <source>
        <strain evidence="2">Wuqing</strain>
    </source>
</reference>
<dbReference type="EMBL" id="JWZT01003622">
    <property type="protein sequence ID" value="KII66024.1"/>
    <property type="molecule type" value="Genomic_DNA"/>
</dbReference>
<dbReference type="SMART" id="SM00931">
    <property type="entry name" value="NOSIC"/>
    <property type="match status" value="1"/>
</dbReference>
<name>A0A0C2IKS9_THEKT</name>
<dbReference type="AlphaFoldDB" id="A0A0C2IKS9"/>
<proteinExistence type="predicted"/>
<dbReference type="PANTHER" id="PTHR13904:SF0">
    <property type="entry name" value="U4_U6 SMALL NUCLEAR RIBONUCLEOPROTEIN PRP31"/>
    <property type="match status" value="1"/>
</dbReference>
<keyword evidence="2" id="KW-0687">Ribonucleoprotein</keyword>
<evidence type="ECO:0000313" key="2">
    <source>
        <dbReference type="EMBL" id="KII66024.1"/>
    </source>
</evidence>
<dbReference type="SUPFAM" id="SSF89124">
    <property type="entry name" value="Nop domain"/>
    <property type="match status" value="1"/>
</dbReference>
<dbReference type="OMA" id="IDACDMA"/>
<gene>
    <name evidence="2" type="ORF">RF11_10129</name>
</gene>
<dbReference type="GO" id="GO:0000244">
    <property type="term" value="P:spliceosomal tri-snRNP complex assembly"/>
    <property type="evidence" value="ECO:0007669"/>
    <property type="project" value="InterPro"/>
</dbReference>
<dbReference type="OrthoDB" id="4771285at2759"/>
<dbReference type="PANTHER" id="PTHR13904">
    <property type="entry name" value="PRE-MRNA SPLICING FACTOR PRP31"/>
    <property type="match status" value="1"/>
</dbReference>
<dbReference type="Proteomes" id="UP000031668">
    <property type="component" value="Unassembled WGS sequence"/>
</dbReference>
<protein>
    <submittedName>
        <fullName evidence="2">U4/U6 small nuclear ribonucleoprotein Prp31</fullName>
    </submittedName>
</protein>
<dbReference type="GO" id="GO:0005687">
    <property type="term" value="C:U4 snRNP"/>
    <property type="evidence" value="ECO:0007669"/>
    <property type="project" value="TreeGrafter"/>
</dbReference>
<dbReference type="GO" id="GO:0071011">
    <property type="term" value="C:precatalytic spliceosome"/>
    <property type="evidence" value="ECO:0007669"/>
    <property type="project" value="TreeGrafter"/>
</dbReference>
<sequence length="181" mass="20423">MSLADELLADFEDLAQDTAADQPSADYEAKNLESELVKAETKKSVFLVAKLLQNPESKAIMDEISKIDIKHLLADIDTEINIVYKFLKDIYNKRFPELESLVTSASEYIQTVHYLGNVTDAVKLDGIDFLPPAIKMVVTVTASTTLGEKLTDEEMVCVNETCQYFFDLMDLKVRFLLIFII</sequence>
<accession>A0A0C2IKS9</accession>
<dbReference type="InterPro" id="IPR036070">
    <property type="entry name" value="Nop_dom_sf"/>
</dbReference>
<comment type="caution">
    <text evidence="2">The sequence shown here is derived from an EMBL/GenBank/DDBJ whole genome shotgun (WGS) entry which is preliminary data.</text>
</comment>
<dbReference type="Pfam" id="PF01798">
    <property type="entry name" value="Nop"/>
    <property type="match status" value="1"/>
</dbReference>